<evidence type="ECO:0000256" key="7">
    <source>
        <dbReference type="ARBA" id="ARBA00023163"/>
    </source>
</evidence>
<evidence type="ECO:0000256" key="9">
    <source>
        <dbReference type="ARBA" id="ARBA00032813"/>
    </source>
</evidence>
<evidence type="ECO:0000259" key="12">
    <source>
        <dbReference type="PROSITE" id="PS51294"/>
    </source>
</evidence>
<evidence type="ECO:0000256" key="6">
    <source>
        <dbReference type="ARBA" id="ARBA00023125"/>
    </source>
</evidence>
<dbReference type="InterPro" id="IPR044597">
    <property type="entry name" value="SMH1-6"/>
</dbReference>
<dbReference type="OrthoDB" id="608866at2759"/>
<proteinExistence type="predicted"/>
<feature type="compositionally biased region" description="Basic residues" evidence="10">
    <location>
        <begin position="63"/>
        <end position="79"/>
    </location>
</feature>
<dbReference type="GO" id="GO:0005730">
    <property type="term" value="C:nucleolus"/>
    <property type="evidence" value="ECO:0007669"/>
    <property type="project" value="UniProtKB-SubCell"/>
</dbReference>
<feature type="region of interest" description="Disordered" evidence="10">
    <location>
        <begin position="52"/>
        <end position="127"/>
    </location>
</feature>
<dbReference type="InterPro" id="IPR017930">
    <property type="entry name" value="Myb_dom"/>
</dbReference>
<dbReference type="EMBL" id="CACVBM020001618">
    <property type="protein sequence ID" value="CAA7055945.1"/>
    <property type="molecule type" value="Genomic_DNA"/>
</dbReference>
<accession>A0A6D2L8L0</accession>
<dbReference type="Gene3D" id="1.10.246.220">
    <property type="match status" value="1"/>
</dbReference>
<evidence type="ECO:0000256" key="10">
    <source>
        <dbReference type="SAM" id="MobiDB-lite"/>
    </source>
</evidence>
<protein>
    <recommendedName>
        <fullName evidence="9">MYB transcription factor</fullName>
    </recommendedName>
</protein>
<keyword evidence="3" id="KW-0158">Chromosome</keyword>
<dbReference type="Pfam" id="PF00249">
    <property type="entry name" value="Myb_DNA-binding"/>
    <property type="match status" value="1"/>
</dbReference>
<dbReference type="PANTHER" id="PTHR46267:SF7">
    <property type="entry name" value="TELOMERE REPEAT-BINDING FACTOR 3"/>
    <property type="match status" value="1"/>
</dbReference>
<dbReference type="AlphaFoldDB" id="A0A6D2L8L0"/>
<sequence>MGGPKQKWTYEEEMALRAGVVKHGPGKWRAIVLDSQFRSALKYRTNVDLKDKWRNLNVSGGGSRKKSKPAQKKTRSSRSKKNDDNDTDTDMDEADGDDAGQEIVPTPPPSPPSGSVDPPTDFDGPYASVDKMIVQGINISNDGLDRNLVLRYIEMILPDMKNVVTSRLKYLTNAGTLLKINGKYKMPPGYQTAGAEQMSPPQLQNLLEENMENTPNPEENGVQSLTNGVLDKTMGMTVEEAAAAAARAVAEADFAIAEAEAAAREADEAEAAAEAAQIFAEVAMEFLKCSMHGQAW</sequence>
<evidence type="ECO:0000256" key="1">
    <source>
        <dbReference type="ARBA" id="ARBA00004286"/>
    </source>
</evidence>
<evidence type="ECO:0000259" key="11">
    <source>
        <dbReference type="PROSITE" id="PS50090"/>
    </source>
</evidence>
<dbReference type="Proteomes" id="UP000467841">
    <property type="component" value="Unassembled WGS sequence"/>
</dbReference>
<keyword evidence="6" id="KW-0238">DNA-binding</keyword>
<evidence type="ECO:0000313" key="14">
    <source>
        <dbReference type="Proteomes" id="UP000467841"/>
    </source>
</evidence>
<dbReference type="InterPro" id="IPR001005">
    <property type="entry name" value="SANT/Myb"/>
</dbReference>
<dbReference type="FunFam" id="1.10.10.60:FF:000168">
    <property type="entry name" value="Telomere repeat-binding factor 1"/>
    <property type="match status" value="1"/>
</dbReference>
<dbReference type="SMART" id="SM00717">
    <property type="entry name" value="SANT"/>
    <property type="match status" value="1"/>
</dbReference>
<evidence type="ECO:0000256" key="5">
    <source>
        <dbReference type="ARBA" id="ARBA00023054"/>
    </source>
</evidence>
<evidence type="ECO:0000256" key="8">
    <source>
        <dbReference type="ARBA" id="ARBA00023242"/>
    </source>
</evidence>
<organism evidence="13 14">
    <name type="scientific">Microthlaspi erraticum</name>
    <dbReference type="NCBI Taxonomy" id="1685480"/>
    <lineage>
        <taxon>Eukaryota</taxon>
        <taxon>Viridiplantae</taxon>
        <taxon>Streptophyta</taxon>
        <taxon>Embryophyta</taxon>
        <taxon>Tracheophyta</taxon>
        <taxon>Spermatophyta</taxon>
        <taxon>Magnoliopsida</taxon>
        <taxon>eudicotyledons</taxon>
        <taxon>Gunneridae</taxon>
        <taxon>Pentapetalae</taxon>
        <taxon>rosids</taxon>
        <taxon>malvids</taxon>
        <taxon>Brassicales</taxon>
        <taxon>Brassicaceae</taxon>
        <taxon>Coluteocarpeae</taxon>
        <taxon>Microthlaspi</taxon>
    </lineage>
</organism>
<keyword evidence="14" id="KW-1185">Reference proteome</keyword>
<comment type="subcellular location">
    <subcellularLocation>
        <location evidence="1">Chromosome</location>
    </subcellularLocation>
    <subcellularLocation>
        <location evidence="2">Nucleus</location>
        <location evidence="2">Nucleolus</location>
    </subcellularLocation>
</comment>
<feature type="domain" description="Myb-like" evidence="11">
    <location>
        <begin position="5"/>
        <end position="57"/>
    </location>
</feature>
<dbReference type="CDD" id="cd11660">
    <property type="entry name" value="SANT_TRF"/>
    <property type="match status" value="1"/>
</dbReference>
<evidence type="ECO:0000256" key="3">
    <source>
        <dbReference type="ARBA" id="ARBA00022454"/>
    </source>
</evidence>
<evidence type="ECO:0000256" key="2">
    <source>
        <dbReference type="ARBA" id="ARBA00004604"/>
    </source>
</evidence>
<keyword evidence="7" id="KW-0804">Transcription</keyword>
<evidence type="ECO:0000256" key="4">
    <source>
        <dbReference type="ARBA" id="ARBA00023015"/>
    </source>
</evidence>
<feature type="compositionally biased region" description="Acidic residues" evidence="10">
    <location>
        <begin position="85"/>
        <end position="100"/>
    </location>
</feature>
<feature type="domain" description="HTH myb-type" evidence="12">
    <location>
        <begin position="1"/>
        <end position="61"/>
    </location>
</feature>
<name>A0A6D2L8L0_9BRAS</name>
<gene>
    <name evidence="13" type="ORF">MERR_LOCUS43181</name>
</gene>
<keyword evidence="8" id="KW-0539">Nucleus</keyword>
<dbReference type="PANTHER" id="PTHR46267">
    <property type="entry name" value="SINGLE MYB HISTONE 4"/>
    <property type="match status" value="1"/>
</dbReference>
<dbReference type="PROSITE" id="PS50090">
    <property type="entry name" value="MYB_LIKE"/>
    <property type="match status" value="1"/>
</dbReference>
<dbReference type="InterPro" id="IPR009057">
    <property type="entry name" value="Homeodomain-like_sf"/>
</dbReference>
<evidence type="ECO:0000313" key="13">
    <source>
        <dbReference type="EMBL" id="CAA7055945.1"/>
    </source>
</evidence>
<keyword evidence="4" id="KW-0805">Transcription regulation</keyword>
<dbReference type="SUPFAM" id="SSF46689">
    <property type="entry name" value="Homeodomain-like"/>
    <property type="match status" value="1"/>
</dbReference>
<keyword evidence="5" id="KW-0175">Coiled coil</keyword>
<dbReference type="GO" id="GO:0003691">
    <property type="term" value="F:double-stranded telomeric DNA binding"/>
    <property type="evidence" value="ECO:0007669"/>
    <property type="project" value="InterPro"/>
</dbReference>
<comment type="caution">
    <text evidence="13">The sequence shown here is derived from an EMBL/GenBank/DDBJ whole genome shotgun (WGS) entry which is preliminary data.</text>
</comment>
<reference evidence="13" key="1">
    <citation type="submission" date="2020-01" db="EMBL/GenBank/DDBJ databases">
        <authorList>
            <person name="Mishra B."/>
        </authorList>
    </citation>
    <scope>NUCLEOTIDE SEQUENCE [LARGE SCALE GENOMIC DNA]</scope>
</reference>
<dbReference type="PROSITE" id="PS51294">
    <property type="entry name" value="HTH_MYB"/>
    <property type="match status" value="1"/>
</dbReference>
<dbReference type="GO" id="GO:0005694">
    <property type="term" value="C:chromosome"/>
    <property type="evidence" value="ECO:0007669"/>
    <property type="project" value="UniProtKB-SubCell"/>
</dbReference>